<feature type="domain" description="NADP-dependent oxidoreductase" evidence="5">
    <location>
        <begin position="81"/>
        <end position="342"/>
    </location>
</feature>
<dbReference type="CDD" id="cd19071">
    <property type="entry name" value="AKR_AKR1-5-like"/>
    <property type="match status" value="1"/>
</dbReference>
<dbReference type="InterPro" id="IPR023210">
    <property type="entry name" value="NADP_OxRdtase_dom"/>
</dbReference>
<dbReference type="PANTHER" id="PTHR43827">
    <property type="entry name" value="2,5-DIKETO-D-GLUCONIC ACID REDUCTASE"/>
    <property type="match status" value="1"/>
</dbReference>
<comment type="similarity">
    <text evidence="1">Belongs to the aldo/keto reductase family.</text>
</comment>
<evidence type="ECO:0000259" key="5">
    <source>
        <dbReference type="Pfam" id="PF00248"/>
    </source>
</evidence>
<keyword evidence="3" id="KW-0560">Oxidoreductase</keyword>
<dbReference type="PRINTS" id="PR00069">
    <property type="entry name" value="ALDKETRDTASE"/>
</dbReference>
<keyword evidence="7" id="KW-1185">Reference proteome</keyword>
<protein>
    <recommendedName>
        <fullName evidence="5">NADP-dependent oxidoreductase domain-containing protein</fullName>
    </recommendedName>
</protein>
<evidence type="ECO:0000256" key="3">
    <source>
        <dbReference type="ARBA" id="ARBA00023002"/>
    </source>
</evidence>
<comment type="caution">
    <text evidence="6">The sequence shown here is derived from an EMBL/GenBank/DDBJ whole genome shotgun (WGS) entry which is preliminary data.</text>
</comment>
<dbReference type="SUPFAM" id="SSF51430">
    <property type="entry name" value="NAD(P)-linked oxidoreductase"/>
    <property type="match status" value="1"/>
</dbReference>
<evidence type="ECO:0000313" key="6">
    <source>
        <dbReference type="EMBL" id="CAK0871114.1"/>
    </source>
</evidence>
<sequence length="350" mass="37321">MGARLGGGPATRRAPGALLLALAGWAAGGVGVALAAVCDADAKGGEPCFELAGGVRMPMVAMGTWSGSYKDCGRSDFTCIKQHARFAADTWLHIGGTHLDAANDYRTQTEIADSLRASGLRREDVFITTKCPGAMGYEATIQCADDNLQMLGQFGTSGVAYIDLLLVHFPLTFKPLCRFHRELPECSNMTVPASRQALADTWRAMEDLAKMGVVRSIGVSNYMVEHLEATLASATRPIEVNQVEWHPMHHQEELLDFCRAHGILLEAYSPLGGAGGSVLSDPVVRDIAAAHNASAPQVVLRWSLQRGVAVVVGTANADHMVADRDVFGFQLTADEVSRLSAIHPGATLLV</sequence>
<dbReference type="Pfam" id="PF00248">
    <property type="entry name" value="Aldo_ket_red"/>
    <property type="match status" value="1"/>
</dbReference>
<proteinExistence type="inferred from homology"/>
<dbReference type="PIRSF" id="PIRSF000097">
    <property type="entry name" value="AKR"/>
    <property type="match status" value="1"/>
</dbReference>
<name>A0ABN9VDE3_9DINO</name>
<dbReference type="PANTHER" id="PTHR43827:SF3">
    <property type="entry name" value="NADP-DEPENDENT OXIDOREDUCTASE DOMAIN-CONTAINING PROTEIN"/>
    <property type="match status" value="1"/>
</dbReference>
<dbReference type="EMBL" id="CAUYUJ010017037">
    <property type="protein sequence ID" value="CAK0871114.1"/>
    <property type="molecule type" value="Genomic_DNA"/>
</dbReference>
<gene>
    <name evidence="6" type="ORF">PCOR1329_LOCUS57048</name>
</gene>
<dbReference type="Gene3D" id="3.20.20.100">
    <property type="entry name" value="NADP-dependent oxidoreductase domain"/>
    <property type="match status" value="1"/>
</dbReference>
<dbReference type="InterPro" id="IPR018170">
    <property type="entry name" value="Aldo/ket_reductase_CS"/>
</dbReference>
<dbReference type="PROSITE" id="PS00062">
    <property type="entry name" value="ALDOKETO_REDUCTASE_2"/>
    <property type="match status" value="1"/>
</dbReference>
<dbReference type="Proteomes" id="UP001189429">
    <property type="component" value="Unassembled WGS sequence"/>
</dbReference>
<dbReference type="InterPro" id="IPR020471">
    <property type="entry name" value="AKR"/>
</dbReference>
<feature type="chain" id="PRO_5046609603" description="NADP-dependent oxidoreductase domain-containing protein" evidence="4">
    <location>
        <begin position="36"/>
        <end position="350"/>
    </location>
</feature>
<evidence type="ECO:0000313" key="7">
    <source>
        <dbReference type="Proteomes" id="UP001189429"/>
    </source>
</evidence>
<keyword evidence="4" id="KW-0732">Signal</keyword>
<reference evidence="6" key="1">
    <citation type="submission" date="2023-10" db="EMBL/GenBank/DDBJ databases">
        <authorList>
            <person name="Chen Y."/>
            <person name="Shah S."/>
            <person name="Dougan E. K."/>
            <person name="Thang M."/>
            <person name="Chan C."/>
        </authorList>
    </citation>
    <scope>NUCLEOTIDE SEQUENCE [LARGE SCALE GENOMIC DNA]</scope>
</reference>
<accession>A0ABN9VDE3</accession>
<organism evidence="6 7">
    <name type="scientific">Prorocentrum cordatum</name>
    <dbReference type="NCBI Taxonomy" id="2364126"/>
    <lineage>
        <taxon>Eukaryota</taxon>
        <taxon>Sar</taxon>
        <taxon>Alveolata</taxon>
        <taxon>Dinophyceae</taxon>
        <taxon>Prorocentrales</taxon>
        <taxon>Prorocentraceae</taxon>
        <taxon>Prorocentrum</taxon>
    </lineage>
</organism>
<evidence type="ECO:0000256" key="2">
    <source>
        <dbReference type="ARBA" id="ARBA00022857"/>
    </source>
</evidence>
<feature type="signal peptide" evidence="4">
    <location>
        <begin position="1"/>
        <end position="35"/>
    </location>
</feature>
<evidence type="ECO:0000256" key="4">
    <source>
        <dbReference type="SAM" id="SignalP"/>
    </source>
</evidence>
<evidence type="ECO:0000256" key="1">
    <source>
        <dbReference type="ARBA" id="ARBA00007905"/>
    </source>
</evidence>
<dbReference type="InterPro" id="IPR036812">
    <property type="entry name" value="NAD(P)_OxRdtase_dom_sf"/>
</dbReference>
<keyword evidence="2" id="KW-0521">NADP</keyword>